<name>A0A8K0X0V3_9PEZI</name>
<organism evidence="1 2">
    <name type="scientific">Plectosphaerella cucumerina</name>
    <dbReference type="NCBI Taxonomy" id="40658"/>
    <lineage>
        <taxon>Eukaryota</taxon>
        <taxon>Fungi</taxon>
        <taxon>Dikarya</taxon>
        <taxon>Ascomycota</taxon>
        <taxon>Pezizomycotina</taxon>
        <taxon>Sordariomycetes</taxon>
        <taxon>Hypocreomycetidae</taxon>
        <taxon>Glomerellales</taxon>
        <taxon>Plectosphaerellaceae</taxon>
        <taxon>Plectosphaerella</taxon>
    </lineage>
</organism>
<keyword evidence="2" id="KW-1185">Reference proteome</keyword>
<evidence type="ECO:0008006" key="3">
    <source>
        <dbReference type="Google" id="ProtNLM"/>
    </source>
</evidence>
<dbReference type="PANTHER" id="PTHR34129:SF1">
    <property type="entry name" value="DUF952 DOMAIN-CONTAINING PROTEIN"/>
    <property type="match status" value="1"/>
</dbReference>
<sequence>MATPAPAPSPLPKHLYKILPSAPPSPLPAEYPLSDLDRNDGFIHFSTSAQIPITAGRFFTSSSALWILKLPYERFSGDDLRWEAAGPGTSYPHLYGRNFGAEDVADAKVFKRAEGQTWGEVFEKEAWLEV</sequence>
<dbReference type="EMBL" id="JAGPXD010000004">
    <property type="protein sequence ID" value="KAH7358024.1"/>
    <property type="molecule type" value="Genomic_DNA"/>
</dbReference>
<accession>A0A8K0X0V3</accession>
<gene>
    <name evidence="1" type="ORF">B0T11DRAFT_98960</name>
</gene>
<reference evidence="1" key="1">
    <citation type="journal article" date="2021" name="Nat. Commun.">
        <title>Genetic determinants of endophytism in the Arabidopsis root mycobiome.</title>
        <authorList>
            <person name="Mesny F."/>
            <person name="Miyauchi S."/>
            <person name="Thiergart T."/>
            <person name="Pickel B."/>
            <person name="Atanasova L."/>
            <person name="Karlsson M."/>
            <person name="Huettel B."/>
            <person name="Barry K.W."/>
            <person name="Haridas S."/>
            <person name="Chen C."/>
            <person name="Bauer D."/>
            <person name="Andreopoulos W."/>
            <person name="Pangilinan J."/>
            <person name="LaButti K."/>
            <person name="Riley R."/>
            <person name="Lipzen A."/>
            <person name="Clum A."/>
            <person name="Drula E."/>
            <person name="Henrissat B."/>
            <person name="Kohler A."/>
            <person name="Grigoriev I.V."/>
            <person name="Martin F.M."/>
            <person name="Hacquard S."/>
        </authorList>
    </citation>
    <scope>NUCLEOTIDE SEQUENCE</scope>
    <source>
        <strain evidence="1">MPI-CAGE-AT-0016</strain>
    </source>
</reference>
<evidence type="ECO:0000313" key="2">
    <source>
        <dbReference type="Proteomes" id="UP000813385"/>
    </source>
</evidence>
<proteinExistence type="predicted"/>
<dbReference type="Gene3D" id="3.20.170.20">
    <property type="entry name" value="Protein of unknown function DUF952"/>
    <property type="match status" value="1"/>
</dbReference>
<dbReference type="Pfam" id="PF06108">
    <property type="entry name" value="DUF952"/>
    <property type="match status" value="1"/>
</dbReference>
<dbReference type="Proteomes" id="UP000813385">
    <property type="component" value="Unassembled WGS sequence"/>
</dbReference>
<protein>
    <recommendedName>
        <fullName evidence="3">DUF952 domain-containing protein</fullName>
    </recommendedName>
</protein>
<comment type="caution">
    <text evidence="1">The sequence shown here is derived from an EMBL/GenBank/DDBJ whole genome shotgun (WGS) entry which is preliminary data.</text>
</comment>
<evidence type="ECO:0000313" key="1">
    <source>
        <dbReference type="EMBL" id="KAH7358024.1"/>
    </source>
</evidence>
<dbReference type="SUPFAM" id="SSF56399">
    <property type="entry name" value="ADP-ribosylation"/>
    <property type="match status" value="1"/>
</dbReference>
<dbReference type="OrthoDB" id="3335358at2759"/>
<dbReference type="AlphaFoldDB" id="A0A8K0X0V3"/>
<dbReference type="InterPro" id="IPR009297">
    <property type="entry name" value="DUF952"/>
</dbReference>
<dbReference type="PANTHER" id="PTHR34129">
    <property type="entry name" value="BLR1139 PROTEIN"/>
    <property type="match status" value="1"/>
</dbReference>